<dbReference type="EMBL" id="BOMQ01000046">
    <property type="protein sequence ID" value="GIE50305.1"/>
    <property type="molecule type" value="Genomic_DNA"/>
</dbReference>
<feature type="compositionally biased region" description="Low complexity" evidence="1">
    <location>
        <begin position="165"/>
        <end position="195"/>
    </location>
</feature>
<evidence type="ECO:0000256" key="1">
    <source>
        <dbReference type="SAM" id="MobiDB-lite"/>
    </source>
</evidence>
<reference evidence="2" key="1">
    <citation type="submission" date="2021-01" db="EMBL/GenBank/DDBJ databases">
        <title>Whole genome shotgun sequence of Actinoplanes nipponensis NBRC 14063.</title>
        <authorList>
            <person name="Komaki H."/>
            <person name="Tamura T."/>
        </authorList>
    </citation>
    <scope>NUCLEOTIDE SEQUENCE</scope>
    <source>
        <strain evidence="2">NBRC 14063</strain>
    </source>
</reference>
<protein>
    <recommendedName>
        <fullName evidence="4">SAP domain-containing protein</fullName>
    </recommendedName>
</protein>
<feature type="compositionally biased region" description="Low complexity" evidence="1">
    <location>
        <begin position="69"/>
        <end position="104"/>
    </location>
</feature>
<comment type="caution">
    <text evidence="2">The sequence shown here is derived from an EMBL/GenBank/DDBJ whole genome shotgun (WGS) entry which is preliminary data.</text>
</comment>
<gene>
    <name evidence="2" type="ORF">Ani05nite_38390</name>
</gene>
<evidence type="ECO:0000313" key="2">
    <source>
        <dbReference type="EMBL" id="GIE50305.1"/>
    </source>
</evidence>
<accession>A0A919JJ56</accession>
<dbReference type="Proteomes" id="UP000647172">
    <property type="component" value="Unassembled WGS sequence"/>
</dbReference>
<evidence type="ECO:0008006" key="4">
    <source>
        <dbReference type="Google" id="ProtNLM"/>
    </source>
</evidence>
<feature type="region of interest" description="Disordered" evidence="1">
    <location>
        <begin position="64"/>
        <end position="127"/>
    </location>
</feature>
<sequence length="264" mass="27507">MAATKTAKNPTPHNDTPNTPTVREGAIAKMKVAELRQKLRGHGVKDTAELKKPELVKKLIKAEVAGTRSTSAAGKNAAKSTSAAAGKSAAKSTSAGRKSTTAAKRSAKNPTSGNDTPNTPGVSESAIAALKVDGLRRRLRGHGVTDTADLKKPELVKKLIKAEVAGTKNTKSTAGAKKSSPSTKKSTTKSAPAAKRSTKNPTSGNDTPNTPDVSESAIAALKADDLRRRLRARGVKGTAELKKPELVQRLIKIEVGAKKKSAKK</sequence>
<keyword evidence="3" id="KW-1185">Reference proteome</keyword>
<name>A0A919JJ56_9ACTN</name>
<feature type="region of interest" description="Disordered" evidence="1">
    <location>
        <begin position="162"/>
        <end position="225"/>
    </location>
</feature>
<dbReference type="AlphaFoldDB" id="A0A919JJ56"/>
<dbReference type="RefSeq" id="WP_203770022.1">
    <property type="nucleotide sequence ID" value="NZ_BAAAYJ010000007.1"/>
</dbReference>
<feature type="compositionally biased region" description="Low complexity" evidence="1">
    <location>
        <begin position="9"/>
        <end position="21"/>
    </location>
</feature>
<feature type="region of interest" description="Disordered" evidence="1">
    <location>
        <begin position="1"/>
        <end position="27"/>
    </location>
</feature>
<feature type="compositionally biased region" description="Polar residues" evidence="1">
    <location>
        <begin position="200"/>
        <end position="213"/>
    </location>
</feature>
<proteinExistence type="predicted"/>
<feature type="compositionally biased region" description="Polar residues" evidence="1">
    <location>
        <begin position="108"/>
        <end position="122"/>
    </location>
</feature>
<evidence type="ECO:0000313" key="3">
    <source>
        <dbReference type="Proteomes" id="UP000647172"/>
    </source>
</evidence>
<organism evidence="2 3">
    <name type="scientific">Actinoplanes nipponensis</name>
    <dbReference type="NCBI Taxonomy" id="135950"/>
    <lineage>
        <taxon>Bacteria</taxon>
        <taxon>Bacillati</taxon>
        <taxon>Actinomycetota</taxon>
        <taxon>Actinomycetes</taxon>
        <taxon>Micromonosporales</taxon>
        <taxon>Micromonosporaceae</taxon>
        <taxon>Actinoplanes</taxon>
    </lineage>
</organism>